<dbReference type="InterPro" id="IPR049883">
    <property type="entry name" value="NOTCH1_EGF-like"/>
</dbReference>
<keyword evidence="4" id="KW-0808">Transferase</keyword>
<evidence type="ECO:0000256" key="6">
    <source>
        <dbReference type="ARBA" id="ARBA00022729"/>
    </source>
</evidence>
<evidence type="ECO:0000256" key="4">
    <source>
        <dbReference type="ARBA" id="ARBA00022679"/>
    </source>
</evidence>
<accession>A0A453LMU8</accession>
<dbReference type="Gene3D" id="3.30.200.20">
    <property type="entry name" value="Phosphorylase Kinase, domain 1"/>
    <property type="match status" value="1"/>
</dbReference>
<keyword evidence="5 14" id="KW-0812">Transmembrane</keyword>
<dbReference type="Gramene" id="AET5Gv20848800.4">
    <property type="protein sequence ID" value="AET5Gv20848800.4"/>
    <property type="gene ID" value="AET5Gv20848800"/>
</dbReference>
<evidence type="ECO:0000256" key="8">
    <source>
        <dbReference type="ARBA" id="ARBA00022777"/>
    </source>
</evidence>
<dbReference type="InterPro" id="IPR001245">
    <property type="entry name" value="Ser-Thr/Tyr_kinase_cat_dom"/>
</dbReference>
<dbReference type="CDD" id="cd00054">
    <property type="entry name" value="EGF_CA"/>
    <property type="match status" value="1"/>
</dbReference>
<evidence type="ECO:0000256" key="9">
    <source>
        <dbReference type="ARBA" id="ARBA00022840"/>
    </source>
</evidence>
<dbReference type="GO" id="GO:0005509">
    <property type="term" value="F:calcium ion binding"/>
    <property type="evidence" value="ECO:0007669"/>
    <property type="project" value="InterPro"/>
</dbReference>
<evidence type="ECO:0000259" key="15">
    <source>
        <dbReference type="PROSITE" id="PS50011"/>
    </source>
</evidence>
<keyword evidence="3" id="KW-0245">EGF-like domain</keyword>
<dbReference type="PANTHER" id="PTHR27005:SF220">
    <property type="entry name" value="PROTEIN KINASE DOMAIN-CONTAINING PROTEIN"/>
    <property type="match status" value="1"/>
</dbReference>
<evidence type="ECO:0000313" key="16">
    <source>
        <dbReference type="EnsemblPlants" id="AET5Gv20848800.4"/>
    </source>
</evidence>
<comment type="subcellular location">
    <subcellularLocation>
        <location evidence="1">Membrane</location>
        <topology evidence="1">Single-pass type I membrane protein</topology>
    </subcellularLocation>
</comment>
<dbReference type="GO" id="GO:0005524">
    <property type="term" value="F:ATP binding"/>
    <property type="evidence" value="ECO:0007669"/>
    <property type="project" value="UniProtKB-UniRule"/>
</dbReference>
<evidence type="ECO:0000256" key="1">
    <source>
        <dbReference type="ARBA" id="ARBA00004479"/>
    </source>
</evidence>
<dbReference type="SMART" id="SM00179">
    <property type="entry name" value="EGF_CA"/>
    <property type="match status" value="1"/>
</dbReference>
<evidence type="ECO:0000256" key="13">
    <source>
        <dbReference type="PROSITE-ProRule" id="PRU10141"/>
    </source>
</evidence>
<dbReference type="EnsemblPlants" id="AET5Gv20848800.4">
    <property type="protein sequence ID" value="AET5Gv20848800.4"/>
    <property type="gene ID" value="AET5Gv20848800"/>
</dbReference>
<evidence type="ECO:0000256" key="14">
    <source>
        <dbReference type="SAM" id="Phobius"/>
    </source>
</evidence>
<organism evidence="16 17">
    <name type="scientific">Aegilops tauschii subsp. strangulata</name>
    <name type="common">Goatgrass</name>
    <dbReference type="NCBI Taxonomy" id="200361"/>
    <lineage>
        <taxon>Eukaryota</taxon>
        <taxon>Viridiplantae</taxon>
        <taxon>Streptophyta</taxon>
        <taxon>Embryophyta</taxon>
        <taxon>Tracheophyta</taxon>
        <taxon>Spermatophyta</taxon>
        <taxon>Magnoliopsida</taxon>
        <taxon>Liliopsida</taxon>
        <taxon>Poales</taxon>
        <taxon>Poaceae</taxon>
        <taxon>BOP clade</taxon>
        <taxon>Pooideae</taxon>
        <taxon>Triticodae</taxon>
        <taxon>Triticeae</taxon>
        <taxon>Triticinae</taxon>
        <taxon>Aegilops</taxon>
    </lineage>
</organism>
<dbReference type="PROSITE" id="PS00107">
    <property type="entry name" value="PROTEIN_KINASE_ATP"/>
    <property type="match status" value="1"/>
</dbReference>
<keyword evidence="6" id="KW-0732">Signal</keyword>
<reference evidence="17" key="2">
    <citation type="journal article" date="2017" name="Nat. Plants">
        <title>The Aegilops tauschii genome reveals multiple impacts of transposons.</title>
        <authorList>
            <person name="Zhao G."/>
            <person name="Zou C."/>
            <person name="Li K."/>
            <person name="Wang K."/>
            <person name="Li T."/>
            <person name="Gao L."/>
            <person name="Zhang X."/>
            <person name="Wang H."/>
            <person name="Yang Z."/>
            <person name="Liu X."/>
            <person name="Jiang W."/>
            <person name="Mao L."/>
            <person name="Kong X."/>
            <person name="Jiao Y."/>
            <person name="Jia J."/>
        </authorList>
    </citation>
    <scope>NUCLEOTIDE SEQUENCE [LARGE SCALE GENOMIC DNA]</scope>
    <source>
        <strain evidence="17">cv. AL8/78</strain>
    </source>
</reference>
<reference evidence="16" key="4">
    <citation type="submission" date="2019-03" db="UniProtKB">
        <authorList>
            <consortium name="EnsemblPlants"/>
        </authorList>
    </citation>
    <scope>IDENTIFICATION</scope>
</reference>
<dbReference type="InterPro" id="IPR018097">
    <property type="entry name" value="EGF_Ca-bd_CS"/>
</dbReference>
<dbReference type="Gene3D" id="1.10.510.10">
    <property type="entry name" value="Transferase(Phosphotransferase) domain 1"/>
    <property type="match status" value="1"/>
</dbReference>
<dbReference type="SUPFAM" id="SSF57196">
    <property type="entry name" value="EGF/Laminin"/>
    <property type="match status" value="1"/>
</dbReference>
<dbReference type="PROSITE" id="PS50011">
    <property type="entry name" value="PROTEIN_KINASE_DOM"/>
    <property type="match status" value="1"/>
</dbReference>
<dbReference type="GO" id="GO:0004674">
    <property type="term" value="F:protein serine/threonine kinase activity"/>
    <property type="evidence" value="ECO:0007669"/>
    <property type="project" value="UniProtKB-KW"/>
</dbReference>
<evidence type="ECO:0000256" key="7">
    <source>
        <dbReference type="ARBA" id="ARBA00022741"/>
    </source>
</evidence>
<proteinExistence type="predicted"/>
<feature type="transmembrane region" description="Helical" evidence="14">
    <location>
        <begin position="180"/>
        <end position="203"/>
    </location>
</feature>
<feature type="binding site" evidence="13">
    <location>
        <position position="284"/>
    </location>
    <ligand>
        <name>ATP</name>
        <dbReference type="ChEBI" id="CHEBI:30616"/>
    </ligand>
</feature>
<protein>
    <recommendedName>
        <fullName evidence="15">Protein kinase domain-containing protein</fullName>
    </recommendedName>
</protein>
<keyword evidence="9 13" id="KW-0067">ATP-binding</keyword>
<dbReference type="Gene3D" id="2.10.25.10">
    <property type="entry name" value="Laminin"/>
    <property type="match status" value="2"/>
</dbReference>
<dbReference type="PROSITE" id="PS01187">
    <property type="entry name" value="EGF_CA"/>
    <property type="match status" value="1"/>
</dbReference>
<dbReference type="GO" id="GO:0005886">
    <property type="term" value="C:plasma membrane"/>
    <property type="evidence" value="ECO:0007669"/>
    <property type="project" value="TreeGrafter"/>
</dbReference>
<dbReference type="SUPFAM" id="SSF56112">
    <property type="entry name" value="Protein kinase-like (PK-like)"/>
    <property type="match status" value="1"/>
</dbReference>
<dbReference type="InterPro" id="IPR000152">
    <property type="entry name" value="EGF-type_Asp/Asn_hydroxyl_site"/>
</dbReference>
<dbReference type="AlphaFoldDB" id="A0A453LMU8"/>
<keyword evidence="17" id="KW-1185">Reference proteome</keyword>
<sequence length="581" mass="64450">MLCTGEGCCQAPIVAVKAAAVSGSSYSVQIEWFGRNNRSADEERMPTRVFVANKGWFENKKVSRQLLYPKRSPAKDVATGVPIWLSWEFGQDPSRNHRHSNISSSSTVRCDDDLTQVGYTCYCKQGYQGNPYIPDGCQDINECELPEDYCPGGVCTNTIGSFDCGCPPGTHGGPVTLKGISVIIGVSCGMGLVILVLASLFVSKKLKHRRTHMLKRKFFEQNHGQLLEQLVSQRAGIAEQMIITLEELNKATHNFDKDLVVGGGGHGTVYKGILSNQHIVAIKKPKKVIPKEIDEFINEVAILSQINHKNVVKLYGCCLETEVPMLVYEFISNGTLYDHLHVEGPISLSWNNRLRIATETAKSLAYLHSTAAIPIIHRDVKSANILLDDTLVAKVADFGASRYIPMEKSGLTTRAQGTRGYWDPMYFYTGRLTEKSDVYSFGVVLVELLTRKKPFSYLSSDDESLIVHFVTLFLEGNLLQILDPQVIQEGGKEVQEVAAIATSCVKLSGEGRPTMRQVELTLEGLRASEEHVLDKVVAKKVYNNNIKVGVQSNTLVRKGNEGSTRRYSMEEEFILSASYPW</sequence>
<evidence type="ECO:0000256" key="3">
    <source>
        <dbReference type="ARBA" id="ARBA00022536"/>
    </source>
</evidence>
<keyword evidence="8" id="KW-0418">Kinase</keyword>
<dbReference type="PROSITE" id="PS00010">
    <property type="entry name" value="ASX_HYDROXYL"/>
    <property type="match status" value="1"/>
</dbReference>
<name>A0A453LMU8_AEGTS</name>
<reference evidence="16" key="3">
    <citation type="journal article" date="2017" name="Nature">
        <title>Genome sequence of the progenitor of the wheat D genome Aegilops tauschii.</title>
        <authorList>
            <person name="Luo M.C."/>
            <person name="Gu Y.Q."/>
            <person name="Puiu D."/>
            <person name="Wang H."/>
            <person name="Twardziok S.O."/>
            <person name="Deal K.R."/>
            <person name="Huo N."/>
            <person name="Zhu T."/>
            <person name="Wang L."/>
            <person name="Wang Y."/>
            <person name="McGuire P.E."/>
            <person name="Liu S."/>
            <person name="Long H."/>
            <person name="Ramasamy R.K."/>
            <person name="Rodriguez J.C."/>
            <person name="Van S.L."/>
            <person name="Yuan L."/>
            <person name="Wang Z."/>
            <person name="Xia Z."/>
            <person name="Xiao L."/>
            <person name="Anderson O.D."/>
            <person name="Ouyang S."/>
            <person name="Liang Y."/>
            <person name="Zimin A.V."/>
            <person name="Pertea G."/>
            <person name="Qi P."/>
            <person name="Bennetzen J.L."/>
            <person name="Dai X."/>
            <person name="Dawson M.W."/>
            <person name="Muller H.G."/>
            <person name="Kugler K."/>
            <person name="Rivarola-Duarte L."/>
            <person name="Spannagl M."/>
            <person name="Mayer K.F.X."/>
            <person name="Lu F.H."/>
            <person name="Bevan M.W."/>
            <person name="Leroy P."/>
            <person name="Li P."/>
            <person name="You F.M."/>
            <person name="Sun Q."/>
            <person name="Liu Z."/>
            <person name="Lyons E."/>
            <person name="Wicker T."/>
            <person name="Salzberg S.L."/>
            <person name="Devos K.M."/>
            <person name="Dvorak J."/>
        </authorList>
    </citation>
    <scope>NUCLEOTIDE SEQUENCE [LARGE SCALE GENOMIC DNA]</scope>
    <source>
        <strain evidence="16">cv. AL8/78</strain>
    </source>
</reference>
<dbReference type="InterPro" id="IPR001881">
    <property type="entry name" value="EGF-like_Ca-bd_dom"/>
</dbReference>
<keyword evidence="10 14" id="KW-1133">Transmembrane helix</keyword>
<dbReference type="PANTHER" id="PTHR27005">
    <property type="entry name" value="WALL-ASSOCIATED RECEPTOR KINASE-LIKE 21"/>
    <property type="match status" value="1"/>
</dbReference>
<dbReference type="Pfam" id="PF07645">
    <property type="entry name" value="EGF_CA"/>
    <property type="match status" value="1"/>
</dbReference>
<keyword evidence="12" id="KW-1015">Disulfide bond</keyword>
<keyword evidence="7 13" id="KW-0547">Nucleotide-binding</keyword>
<reference evidence="17" key="1">
    <citation type="journal article" date="2014" name="Science">
        <title>Ancient hybridizations among the ancestral genomes of bread wheat.</title>
        <authorList>
            <consortium name="International Wheat Genome Sequencing Consortium,"/>
            <person name="Marcussen T."/>
            <person name="Sandve S.R."/>
            <person name="Heier L."/>
            <person name="Spannagl M."/>
            <person name="Pfeifer M."/>
            <person name="Jakobsen K.S."/>
            <person name="Wulff B.B."/>
            <person name="Steuernagel B."/>
            <person name="Mayer K.F."/>
            <person name="Olsen O.A."/>
        </authorList>
    </citation>
    <scope>NUCLEOTIDE SEQUENCE [LARGE SCALE GENOMIC DNA]</scope>
    <source>
        <strain evidence="17">cv. AL8/78</strain>
    </source>
</reference>
<reference evidence="16" key="5">
    <citation type="journal article" date="2021" name="G3 (Bethesda)">
        <title>Aegilops tauschii genome assembly Aet v5.0 features greater sequence contiguity and improved annotation.</title>
        <authorList>
            <person name="Wang L."/>
            <person name="Zhu T."/>
            <person name="Rodriguez J.C."/>
            <person name="Deal K.R."/>
            <person name="Dubcovsky J."/>
            <person name="McGuire P.E."/>
            <person name="Lux T."/>
            <person name="Spannagl M."/>
            <person name="Mayer K.F.X."/>
            <person name="Baldrich P."/>
            <person name="Meyers B.C."/>
            <person name="Huo N."/>
            <person name="Gu Y.Q."/>
            <person name="Zhou H."/>
            <person name="Devos K.M."/>
            <person name="Bennetzen J.L."/>
            <person name="Unver T."/>
            <person name="Budak H."/>
            <person name="Gulick P.J."/>
            <person name="Galiba G."/>
            <person name="Kalapos B."/>
            <person name="Nelson D.R."/>
            <person name="Li P."/>
            <person name="You F.M."/>
            <person name="Luo M.C."/>
            <person name="Dvorak J."/>
        </authorList>
    </citation>
    <scope>NUCLEOTIDE SEQUENCE [LARGE SCALE GENOMIC DNA]</scope>
    <source>
        <strain evidence="16">cv. AL8/78</strain>
    </source>
</reference>
<dbReference type="GO" id="GO:0007166">
    <property type="term" value="P:cell surface receptor signaling pathway"/>
    <property type="evidence" value="ECO:0007669"/>
    <property type="project" value="InterPro"/>
</dbReference>
<evidence type="ECO:0000256" key="11">
    <source>
        <dbReference type="ARBA" id="ARBA00023136"/>
    </source>
</evidence>
<dbReference type="FunFam" id="3.30.200.20:FF:000043">
    <property type="entry name" value="Wall-associated receptor kinase 2"/>
    <property type="match status" value="1"/>
</dbReference>
<dbReference type="SMART" id="SM00220">
    <property type="entry name" value="S_TKc"/>
    <property type="match status" value="1"/>
</dbReference>
<dbReference type="InterPro" id="IPR011009">
    <property type="entry name" value="Kinase-like_dom_sf"/>
</dbReference>
<dbReference type="InterPro" id="IPR045274">
    <property type="entry name" value="WAK-like"/>
</dbReference>
<evidence type="ECO:0000256" key="10">
    <source>
        <dbReference type="ARBA" id="ARBA00022989"/>
    </source>
</evidence>
<evidence type="ECO:0000256" key="5">
    <source>
        <dbReference type="ARBA" id="ARBA00022692"/>
    </source>
</evidence>
<dbReference type="Pfam" id="PF07714">
    <property type="entry name" value="PK_Tyr_Ser-Thr"/>
    <property type="match status" value="1"/>
</dbReference>
<evidence type="ECO:0000256" key="12">
    <source>
        <dbReference type="ARBA" id="ARBA00023157"/>
    </source>
</evidence>
<dbReference type="InterPro" id="IPR000719">
    <property type="entry name" value="Prot_kinase_dom"/>
</dbReference>
<keyword evidence="11 14" id="KW-0472">Membrane</keyword>
<dbReference type="FunFam" id="2.10.25.10:FF:000002">
    <property type="entry name" value="Latent-transforming growth factor beta-binding protein 3"/>
    <property type="match status" value="1"/>
</dbReference>
<evidence type="ECO:0000313" key="17">
    <source>
        <dbReference type="Proteomes" id="UP000015105"/>
    </source>
</evidence>
<evidence type="ECO:0000256" key="2">
    <source>
        <dbReference type="ARBA" id="ARBA00022527"/>
    </source>
</evidence>
<feature type="domain" description="Protein kinase" evidence="15">
    <location>
        <begin position="255"/>
        <end position="525"/>
    </location>
</feature>
<dbReference type="InterPro" id="IPR008271">
    <property type="entry name" value="Ser/Thr_kinase_AS"/>
</dbReference>
<dbReference type="FunFam" id="1.10.510.10:FF:000084">
    <property type="entry name" value="Wall-associated receptor kinase 2"/>
    <property type="match status" value="1"/>
</dbReference>
<dbReference type="PROSITE" id="PS00108">
    <property type="entry name" value="PROTEIN_KINASE_ST"/>
    <property type="match status" value="1"/>
</dbReference>
<dbReference type="InterPro" id="IPR017441">
    <property type="entry name" value="Protein_kinase_ATP_BS"/>
</dbReference>
<keyword evidence="2" id="KW-0723">Serine/threonine-protein kinase</keyword>
<dbReference type="Proteomes" id="UP000015105">
    <property type="component" value="Chromosome 5D"/>
</dbReference>